<comment type="similarity">
    <text evidence="1">Belongs to the CutA family.</text>
</comment>
<gene>
    <name evidence="2" type="primary">cutA</name>
</gene>
<dbReference type="GO" id="GO:0010038">
    <property type="term" value="P:response to metal ion"/>
    <property type="evidence" value="ECO:0007669"/>
    <property type="project" value="InterPro"/>
</dbReference>
<sequence length="107" mass="12375">MASILVVTTTLPIEWTTEQIMKLKTKLISQQLAACVQSDKINSTYLWEGEIVSEDEWRLTIKTTKNHQDSLISALVENHPYDVPQIIHRLEETSSEYFNWVKQQVGN</sequence>
<dbReference type="AlphaFoldDB" id="A0A075FID7"/>
<dbReference type="InterPro" id="IPR004323">
    <property type="entry name" value="Ion_tolerance_CutA"/>
</dbReference>
<name>A0A075FID7_9EURY</name>
<organism evidence="2">
    <name type="scientific">uncultured marine group II/III euryarchaeote AD1000_10_C12</name>
    <dbReference type="NCBI Taxonomy" id="1457717"/>
    <lineage>
        <taxon>Archaea</taxon>
        <taxon>Methanobacteriati</taxon>
        <taxon>Methanobacteriota</taxon>
        <taxon>environmental samples</taxon>
    </lineage>
</organism>
<dbReference type="InterPro" id="IPR011322">
    <property type="entry name" value="N-reg_PII-like_a/b"/>
</dbReference>
<accession>A0A075FID7</accession>
<dbReference type="Gene3D" id="3.30.70.120">
    <property type="match status" value="1"/>
</dbReference>
<dbReference type="PANTHER" id="PTHR23419">
    <property type="entry name" value="DIVALENT CATION TOLERANCE CUTA-RELATED"/>
    <property type="match status" value="1"/>
</dbReference>
<dbReference type="Pfam" id="PF03091">
    <property type="entry name" value="CutA1"/>
    <property type="match status" value="1"/>
</dbReference>
<evidence type="ECO:0000313" key="2">
    <source>
        <dbReference type="EMBL" id="AIE91215.1"/>
    </source>
</evidence>
<dbReference type="SUPFAM" id="SSF54913">
    <property type="entry name" value="GlnB-like"/>
    <property type="match status" value="1"/>
</dbReference>
<evidence type="ECO:0000256" key="1">
    <source>
        <dbReference type="ARBA" id="ARBA00010169"/>
    </source>
</evidence>
<dbReference type="EMBL" id="KF900331">
    <property type="protein sequence ID" value="AIE91215.1"/>
    <property type="molecule type" value="Genomic_DNA"/>
</dbReference>
<reference evidence="2" key="1">
    <citation type="journal article" date="2014" name="Genome Biol. Evol.">
        <title>Pangenome evidence for extensive interdomain horizontal transfer affecting lineage core and shell genes in uncultured planktonic thaumarchaeota and euryarchaeota.</title>
        <authorList>
            <person name="Deschamps P."/>
            <person name="Zivanovic Y."/>
            <person name="Moreira D."/>
            <person name="Rodriguez-Valera F."/>
            <person name="Lopez-Garcia P."/>
        </authorList>
    </citation>
    <scope>NUCLEOTIDE SEQUENCE</scope>
</reference>
<dbReference type="PANTHER" id="PTHR23419:SF8">
    <property type="entry name" value="FI09726P"/>
    <property type="match status" value="1"/>
</dbReference>
<protein>
    <submittedName>
        <fullName evidence="2">Periplasmic divalent cation tolerance protein (CutA)</fullName>
    </submittedName>
</protein>
<proteinExistence type="inferred from homology"/>
<dbReference type="InterPro" id="IPR015867">
    <property type="entry name" value="N-reg_PII/ATP_PRibTrfase_C"/>
</dbReference>
<dbReference type="GO" id="GO:0005507">
    <property type="term" value="F:copper ion binding"/>
    <property type="evidence" value="ECO:0007669"/>
    <property type="project" value="TreeGrafter"/>
</dbReference>